<dbReference type="EMBL" id="CP092878">
    <property type="protein sequence ID" value="UYV78137.1"/>
    <property type="molecule type" value="Genomic_DNA"/>
</dbReference>
<dbReference type="Proteomes" id="UP001235939">
    <property type="component" value="Chromosome 16"/>
</dbReference>
<dbReference type="EMBL" id="CP092878">
    <property type="protein sequence ID" value="UYV78138.1"/>
    <property type="molecule type" value="Genomic_DNA"/>
</dbReference>
<accession>A0ABY6LD48</accession>
<sequence length="190" mass="22116">MFRYKFQCGFLSILYGSGSKPLLIWRSSSQNGFVRRITDEHLNSLVMDLGGANPSTTYITCPADPRDVLAVHLPFLTLLVKNMKKLFLFEIEVLDSTNVRRRFKASNFQSYTDLNFFSCTMPMCMEEGWNQVQFNLADFVQKAYKTRYVETLRVTIHANCRIRRVFFTDRVYAENETPAGFRLFRPTKDG</sequence>
<organism evidence="2 4">
    <name type="scientific">Cordylochernes scorpioides</name>
    <dbReference type="NCBI Taxonomy" id="51811"/>
    <lineage>
        <taxon>Eukaryota</taxon>
        <taxon>Metazoa</taxon>
        <taxon>Ecdysozoa</taxon>
        <taxon>Arthropoda</taxon>
        <taxon>Chelicerata</taxon>
        <taxon>Arachnida</taxon>
        <taxon>Pseudoscorpiones</taxon>
        <taxon>Cheliferoidea</taxon>
        <taxon>Chernetidae</taxon>
        <taxon>Cordylochernes</taxon>
    </lineage>
</organism>
<evidence type="ECO:0000259" key="1">
    <source>
        <dbReference type="Pfam" id="PF05018"/>
    </source>
</evidence>
<name>A0ABY6LD48_9ARAC</name>
<protein>
    <submittedName>
        <fullName evidence="2">CFAP20</fullName>
    </submittedName>
</protein>
<reference evidence="2 4" key="1">
    <citation type="submission" date="2022-01" db="EMBL/GenBank/DDBJ databases">
        <title>A chromosomal length assembly of Cordylochernes scorpioides.</title>
        <authorList>
            <person name="Zeh D."/>
            <person name="Zeh J."/>
        </authorList>
    </citation>
    <scope>NUCLEOTIDE SEQUENCE [LARGE SCALE GENOMIC DNA]</scope>
    <source>
        <strain evidence="2">IN4F17</strain>
        <tissue evidence="2">Whole Body</tissue>
    </source>
</reference>
<evidence type="ECO:0000313" key="2">
    <source>
        <dbReference type="EMBL" id="UYV78137.1"/>
    </source>
</evidence>
<evidence type="ECO:0000313" key="3">
    <source>
        <dbReference type="EMBL" id="UYV78138.1"/>
    </source>
</evidence>
<feature type="domain" description="CFA20" evidence="1">
    <location>
        <begin position="1"/>
        <end position="184"/>
    </location>
</feature>
<proteinExistence type="predicted"/>
<dbReference type="Pfam" id="PF05018">
    <property type="entry name" value="CFA20_dom"/>
    <property type="match status" value="1"/>
</dbReference>
<keyword evidence="4" id="KW-1185">Reference proteome</keyword>
<evidence type="ECO:0000313" key="4">
    <source>
        <dbReference type="Proteomes" id="UP001235939"/>
    </source>
</evidence>
<dbReference type="InterPro" id="IPR040441">
    <property type="entry name" value="CFA20/CFAP20DC"/>
</dbReference>
<dbReference type="PANTHER" id="PTHR12458">
    <property type="entry name" value="ORF PROTEIN"/>
    <property type="match status" value="1"/>
</dbReference>
<dbReference type="InterPro" id="IPR007714">
    <property type="entry name" value="CFA20_dom"/>
</dbReference>
<gene>
    <name evidence="2" type="ORF">LAZ67_16000230</name>
    <name evidence="3" type="ORF">LAZ67_16000234</name>
</gene>